<dbReference type="EMBL" id="JAMSHJ010000005">
    <property type="protein sequence ID" value="KAI5403594.1"/>
    <property type="molecule type" value="Genomic_DNA"/>
</dbReference>
<evidence type="ECO:0000313" key="2">
    <source>
        <dbReference type="Proteomes" id="UP001058974"/>
    </source>
</evidence>
<gene>
    <name evidence="1" type="ORF">KIW84_050956</name>
</gene>
<feature type="non-terminal residue" evidence="1">
    <location>
        <position position="174"/>
    </location>
</feature>
<sequence>AEIKANLQKRRGHGILSVLQPKFIGVLGKSLDVAARWSGDVITIEKVIFEQSNSHYELQGEYVLPGNRNHNPVDGKGDGFLKSRVSGNLGSVISSMGRWRMKLEVCRAEIAEMLPLARLLSRSMDPSVLSRSKDFFIRSLQSVGLYSTSSQQLLEVSSRDHYNFIFISIATILD</sequence>
<dbReference type="PANTHER" id="PTHR34457:SF3">
    <property type="entry name" value="PROTEIN TIC236, CHLOROPLASTIC"/>
    <property type="match status" value="1"/>
</dbReference>
<proteinExistence type="predicted"/>
<name>A0A9D4WL50_PEA</name>
<dbReference type="AlphaFoldDB" id="A0A9D4WL50"/>
<dbReference type="Gramene" id="Psat05G0095600-T5">
    <property type="protein sequence ID" value="KAI5403594.1"/>
    <property type="gene ID" value="KIW84_050956"/>
</dbReference>
<feature type="non-terminal residue" evidence="1">
    <location>
        <position position="1"/>
    </location>
</feature>
<dbReference type="PANTHER" id="PTHR34457">
    <property type="entry name" value="EMBRYO DEFECTIVE 2410"/>
    <property type="match status" value="1"/>
</dbReference>
<protein>
    <submittedName>
        <fullName evidence="1">Variant 5</fullName>
    </submittedName>
</protein>
<dbReference type="InterPro" id="IPR053022">
    <property type="entry name" value="Chloroplast_translocon_comp"/>
</dbReference>
<keyword evidence="2" id="KW-1185">Reference proteome</keyword>
<dbReference type="Proteomes" id="UP001058974">
    <property type="component" value="Chromosome 5"/>
</dbReference>
<comment type="caution">
    <text evidence="1">The sequence shown here is derived from an EMBL/GenBank/DDBJ whole genome shotgun (WGS) entry which is preliminary data.</text>
</comment>
<evidence type="ECO:0000313" key="1">
    <source>
        <dbReference type="EMBL" id="KAI5403594.1"/>
    </source>
</evidence>
<reference evidence="1 2" key="1">
    <citation type="journal article" date="2022" name="Nat. Genet.">
        <title>Improved pea reference genome and pan-genome highlight genomic features and evolutionary characteristics.</title>
        <authorList>
            <person name="Yang T."/>
            <person name="Liu R."/>
            <person name="Luo Y."/>
            <person name="Hu S."/>
            <person name="Wang D."/>
            <person name="Wang C."/>
            <person name="Pandey M.K."/>
            <person name="Ge S."/>
            <person name="Xu Q."/>
            <person name="Li N."/>
            <person name="Li G."/>
            <person name="Huang Y."/>
            <person name="Saxena R.K."/>
            <person name="Ji Y."/>
            <person name="Li M."/>
            <person name="Yan X."/>
            <person name="He Y."/>
            <person name="Liu Y."/>
            <person name="Wang X."/>
            <person name="Xiang C."/>
            <person name="Varshney R.K."/>
            <person name="Ding H."/>
            <person name="Gao S."/>
            <person name="Zong X."/>
        </authorList>
    </citation>
    <scope>NUCLEOTIDE SEQUENCE [LARGE SCALE GENOMIC DNA]</scope>
    <source>
        <strain evidence="1 2">cv. Zhongwan 6</strain>
    </source>
</reference>
<organism evidence="1 2">
    <name type="scientific">Pisum sativum</name>
    <name type="common">Garden pea</name>
    <name type="synonym">Lathyrus oleraceus</name>
    <dbReference type="NCBI Taxonomy" id="3888"/>
    <lineage>
        <taxon>Eukaryota</taxon>
        <taxon>Viridiplantae</taxon>
        <taxon>Streptophyta</taxon>
        <taxon>Embryophyta</taxon>
        <taxon>Tracheophyta</taxon>
        <taxon>Spermatophyta</taxon>
        <taxon>Magnoliopsida</taxon>
        <taxon>eudicotyledons</taxon>
        <taxon>Gunneridae</taxon>
        <taxon>Pentapetalae</taxon>
        <taxon>rosids</taxon>
        <taxon>fabids</taxon>
        <taxon>Fabales</taxon>
        <taxon>Fabaceae</taxon>
        <taxon>Papilionoideae</taxon>
        <taxon>50 kb inversion clade</taxon>
        <taxon>NPAAA clade</taxon>
        <taxon>Hologalegina</taxon>
        <taxon>IRL clade</taxon>
        <taxon>Fabeae</taxon>
        <taxon>Lathyrus</taxon>
    </lineage>
</organism>
<accession>A0A9D4WL50</accession>